<dbReference type="InterPro" id="IPR011074">
    <property type="entry name" value="CRAL/TRIO_N_dom"/>
</dbReference>
<dbReference type="PANTHER" id="PTHR45824">
    <property type="entry name" value="GH16843P"/>
    <property type="match status" value="1"/>
</dbReference>
<keyword evidence="4" id="KW-1185">Reference proteome</keyword>
<dbReference type="InterPro" id="IPR036273">
    <property type="entry name" value="CRAL/TRIO_N_dom_sf"/>
</dbReference>
<organism evidence="3 4">
    <name type="scientific">Cryomyces minteri</name>
    <dbReference type="NCBI Taxonomy" id="331657"/>
    <lineage>
        <taxon>Eukaryota</taxon>
        <taxon>Fungi</taxon>
        <taxon>Dikarya</taxon>
        <taxon>Ascomycota</taxon>
        <taxon>Pezizomycotina</taxon>
        <taxon>Dothideomycetes</taxon>
        <taxon>Dothideomycetes incertae sedis</taxon>
        <taxon>Cryomyces</taxon>
    </lineage>
</organism>
<reference evidence="3 4" key="1">
    <citation type="submission" date="2017-03" db="EMBL/GenBank/DDBJ databases">
        <title>Genomes of endolithic fungi from Antarctica.</title>
        <authorList>
            <person name="Coleine C."/>
            <person name="Masonjones S."/>
            <person name="Stajich J.E."/>
        </authorList>
    </citation>
    <scope>NUCLEOTIDE SEQUENCE [LARGE SCALE GENOMIC DNA]</scope>
    <source>
        <strain evidence="3 4">CCFEE 5187</strain>
    </source>
</reference>
<dbReference type="PANTHER" id="PTHR45824:SF29">
    <property type="entry name" value="GH16843P"/>
    <property type="match status" value="1"/>
</dbReference>
<dbReference type="InterPro" id="IPR036865">
    <property type="entry name" value="CRAL-TRIO_dom_sf"/>
</dbReference>
<dbReference type="GO" id="GO:0071944">
    <property type="term" value="C:cell periphery"/>
    <property type="evidence" value="ECO:0007669"/>
    <property type="project" value="UniProtKB-ARBA"/>
</dbReference>
<feature type="region of interest" description="Disordered" evidence="1">
    <location>
        <begin position="1"/>
        <end position="68"/>
    </location>
</feature>
<dbReference type="SUPFAM" id="SSF46938">
    <property type="entry name" value="CRAL/TRIO N-terminal domain"/>
    <property type="match status" value="1"/>
</dbReference>
<evidence type="ECO:0000313" key="4">
    <source>
        <dbReference type="Proteomes" id="UP000308768"/>
    </source>
</evidence>
<dbReference type="EMBL" id="NAJN01001627">
    <property type="protein sequence ID" value="TKA62076.1"/>
    <property type="molecule type" value="Genomic_DNA"/>
</dbReference>
<accession>A0A4U0WIQ1</accession>
<dbReference type="PROSITE" id="PS50191">
    <property type="entry name" value="CRAL_TRIO"/>
    <property type="match status" value="1"/>
</dbReference>
<dbReference type="SMART" id="SM01100">
    <property type="entry name" value="CRAL_TRIO_N"/>
    <property type="match status" value="1"/>
</dbReference>
<protein>
    <recommendedName>
        <fullName evidence="2">CRAL-TRIO domain-containing protein</fullName>
    </recommendedName>
</protein>
<dbReference type="GO" id="GO:0008526">
    <property type="term" value="F:phosphatidylinositol transfer activity"/>
    <property type="evidence" value="ECO:0007669"/>
    <property type="project" value="TreeGrafter"/>
</dbReference>
<evidence type="ECO:0000259" key="2">
    <source>
        <dbReference type="PROSITE" id="PS50191"/>
    </source>
</evidence>
<comment type="caution">
    <text evidence="3">The sequence shown here is derived from an EMBL/GenBank/DDBJ whole genome shotgun (WGS) entry which is preliminary data.</text>
</comment>
<dbReference type="CDD" id="cd00170">
    <property type="entry name" value="SEC14"/>
    <property type="match status" value="1"/>
</dbReference>
<proteinExistence type="predicted"/>
<dbReference type="SUPFAM" id="SSF52087">
    <property type="entry name" value="CRAL/TRIO domain"/>
    <property type="match status" value="1"/>
</dbReference>
<feature type="compositionally biased region" description="Low complexity" evidence="1">
    <location>
        <begin position="27"/>
        <end position="49"/>
    </location>
</feature>
<gene>
    <name evidence="3" type="ORF">B0A49_10946</name>
</gene>
<dbReference type="GO" id="GO:0008289">
    <property type="term" value="F:lipid binding"/>
    <property type="evidence" value="ECO:0007669"/>
    <property type="project" value="UniProtKB-ARBA"/>
</dbReference>
<dbReference type="InterPro" id="IPR052578">
    <property type="entry name" value="PI_Transfer_CRAL-TRIO"/>
</dbReference>
<dbReference type="STRING" id="331657.A0A4U0WIQ1"/>
<dbReference type="OrthoDB" id="75724at2759"/>
<dbReference type="AlphaFoldDB" id="A0A4U0WIQ1"/>
<evidence type="ECO:0000313" key="3">
    <source>
        <dbReference type="EMBL" id="TKA62076.1"/>
    </source>
</evidence>
<dbReference type="Pfam" id="PF00650">
    <property type="entry name" value="CRAL_TRIO"/>
    <property type="match status" value="1"/>
</dbReference>
<evidence type="ECO:0000256" key="1">
    <source>
        <dbReference type="SAM" id="MobiDB-lite"/>
    </source>
</evidence>
<dbReference type="Gene3D" id="3.40.525.10">
    <property type="entry name" value="CRAL-TRIO lipid binding domain"/>
    <property type="match status" value="1"/>
</dbReference>
<name>A0A4U0WIQ1_9PEZI</name>
<feature type="domain" description="CRAL-TRIO" evidence="2">
    <location>
        <begin position="163"/>
        <end position="316"/>
    </location>
</feature>
<dbReference type="Pfam" id="PF03765">
    <property type="entry name" value="CRAL_TRIO_N"/>
    <property type="match status" value="1"/>
</dbReference>
<dbReference type="InterPro" id="IPR001251">
    <property type="entry name" value="CRAL-TRIO_dom"/>
</dbReference>
<feature type="compositionally biased region" description="Pro residues" evidence="1">
    <location>
        <begin position="56"/>
        <end position="66"/>
    </location>
</feature>
<dbReference type="FunFam" id="3.40.525.10:FF:000013">
    <property type="entry name" value="Phosphatidylinositol transfer protein PDR16"/>
    <property type="match status" value="1"/>
</dbReference>
<dbReference type="Proteomes" id="UP000308768">
    <property type="component" value="Unassembled WGS sequence"/>
</dbReference>
<sequence>MSTTTNPELVQKPTIGAVLDEQTPVDSKQQSVAPSASSSKAPSFKSARSVAVDSPPTGPLRTPIPAPLSTCRPAPQPALTPEQATKYATLLSTVSAWTVIPTTSARNAPTAAITDAERMWLTRECLLRYLRATKWSLTEAPKRLLATLTWRREYQLDTFTPEYISPENETGKQIILGYDNDARPCLYLNPGKQNTKKSERQIQHLVFMLERVVEMMGPGQETTALLINFKESSSGSAPSVGQGRQTLTILQGHYPERLGRALISELPWYITTFFRLISPFIDPVTKSKMKFNEPLSDHVPASQLWSQYGGKLDFEYDHATYWPALWKTCQERMAAYKGRWERAGKKVGEYEEYLRGGDQPSVEGVVNETPVATANGLGGGKDLNGVAAGMGNLKVGE</sequence>
<dbReference type="SMART" id="SM00516">
    <property type="entry name" value="SEC14"/>
    <property type="match status" value="1"/>
</dbReference>